<proteinExistence type="predicted"/>
<evidence type="ECO:0008006" key="4">
    <source>
        <dbReference type="Google" id="ProtNLM"/>
    </source>
</evidence>
<sequence length="85" mass="9638">MLHAWQHARTTDAANRRQQQVQHVVGQPPQQVLLFKYNIDAAIFDSEQKVDVCLRDEEGHFIAAMTTNKDVVMAAAEGEAWGLYQ</sequence>
<evidence type="ECO:0000313" key="2">
    <source>
        <dbReference type="EMBL" id="PNX61924.1"/>
    </source>
</evidence>
<evidence type="ECO:0000313" key="3">
    <source>
        <dbReference type="Proteomes" id="UP000236291"/>
    </source>
</evidence>
<accession>A0A2K3K6L6</accession>
<gene>
    <name evidence="2" type="ORF">L195_g060903</name>
</gene>
<feature type="non-terminal residue" evidence="2">
    <location>
        <position position="85"/>
    </location>
</feature>
<protein>
    <recommendedName>
        <fullName evidence="4">RNase H type-1 domain-containing protein</fullName>
    </recommendedName>
</protein>
<organism evidence="2 3">
    <name type="scientific">Trifolium pratense</name>
    <name type="common">Red clover</name>
    <dbReference type="NCBI Taxonomy" id="57577"/>
    <lineage>
        <taxon>Eukaryota</taxon>
        <taxon>Viridiplantae</taxon>
        <taxon>Streptophyta</taxon>
        <taxon>Embryophyta</taxon>
        <taxon>Tracheophyta</taxon>
        <taxon>Spermatophyta</taxon>
        <taxon>Magnoliopsida</taxon>
        <taxon>eudicotyledons</taxon>
        <taxon>Gunneridae</taxon>
        <taxon>Pentapetalae</taxon>
        <taxon>rosids</taxon>
        <taxon>fabids</taxon>
        <taxon>Fabales</taxon>
        <taxon>Fabaceae</taxon>
        <taxon>Papilionoideae</taxon>
        <taxon>50 kb inversion clade</taxon>
        <taxon>NPAAA clade</taxon>
        <taxon>Hologalegina</taxon>
        <taxon>IRL clade</taxon>
        <taxon>Trifolieae</taxon>
        <taxon>Trifolium</taxon>
    </lineage>
</organism>
<reference evidence="2 3" key="1">
    <citation type="journal article" date="2014" name="Am. J. Bot.">
        <title>Genome assembly and annotation for red clover (Trifolium pratense; Fabaceae).</title>
        <authorList>
            <person name="Istvanek J."/>
            <person name="Jaros M."/>
            <person name="Krenek A."/>
            <person name="Repkova J."/>
        </authorList>
    </citation>
    <scope>NUCLEOTIDE SEQUENCE [LARGE SCALE GENOMIC DNA]</scope>
    <source>
        <strain evidence="3">cv. Tatra</strain>
        <tissue evidence="2">Young leaves</tissue>
    </source>
</reference>
<reference evidence="2 3" key="2">
    <citation type="journal article" date="2017" name="Front. Plant Sci.">
        <title>Gene Classification and Mining of Molecular Markers Useful in Red Clover (Trifolium pratense) Breeding.</title>
        <authorList>
            <person name="Istvanek J."/>
            <person name="Dluhosova J."/>
            <person name="Dluhos P."/>
            <person name="Patkova L."/>
            <person name="Nedelnik J."/>
            <person name="Repkova J."/>
        </authorList>
    </citation>
    <scope>NUCLEOTIDE SEQUENCE [LARGE SCALE GENOMIC DNA]</scope>
    <source>
        <strain evidence="3">cv. Tatra</strain>
        <tissue evidence="2">Young leaves</tissue>
    </source>
</reference>
<comment type="caution">
    <text evidence="2">The sequence shown here is derived from an EMBL/GenBank/DDBJ whole genome shotgun (WGS) entry which is preliminary data.</text>
</comment>
<dbReference type="EMBL" id="ASHM01144467">
    <property type="protein sequence ID" value="PNX61924.1"/>
    <property type="molecule type" value="Genomic_DNA"/>
</dbReference>
<name>A0A2K3K6L6_TRIPR</name>
<evidence type="ECO:0000256" key="1">
    <source>
        <dbReference type="SAM" id="MobiDB-lite"/>
    </source>
</evidence>
<feature type="region of interest" description="Disordered" evidence="1">
    <location>
        <begin position="1"/>
        <end position="22"/>
    </location>
</feature>
<dbReference type="AlphaFoldDB" id="A0A2K3K6L6"/>
<dbReference type="Proteomes" id="UP000236291">
    <property type="component" value="Unassembled WGS sequence"/>
</dbReference>